<protein>
    <recommendedName>
        <fullName evidence="1">F-box domain-containing protein</fullName>
    </recommendedName>
</protein>
<accession>A0A9Q1KJV4</accession>
<dbReference type="PANTHER" id="PTHR35546:SF21">
    <property type="entry name" value="F-BOX DOMAIN-CONTAINING PROTEIN"/>
    <property type="match status" value="1"/>
</dbReference>
<name>A0A9Q1KJV4_9CARY</name>
<dbReference type="Pfam" id="PF00646">
    <property type="entry name" value="F-box"/>
    <property type="match status" value="1"/>
</dbReference>
<organism evidence="2 3">
    <name type="scientific">Carnegiea gigantea</name>
    <dbReference type="NCBI Taxonomy" id="171969"/>
    <lineage>
        <taxon>Eukaryota</taxon>
        <taxon>Viridiplantae</taxon>
        <taxon>Streptophyta</taxon>
        <taxon>Embryophyta</taxon>
        <taxon>Tracheophyta</taxon>
        <taxon>Spermatophyta</taxon>
        <taxon>Magnoliopsida</taxon>
        <taxon>eudicotyledons</taxon>
        <taxon>Gunneridae</taxon>
        <taxon>Pentapetalae</taxon>
        <taxon>Caryophyllales</taxon>
        <taxon>Cactineae</taxon>
        <taxon>Cactaceae</taxon>
        <taxon>Cactoideae</taxon>
        <taxon>Echinocereeae</taxon>
        <taxon>Carnegiea</taxon>
    </lineage>
</organism>
<dbReference type="Gene3D" id="1.20.1280.50">
    <property type="match status" value="1"/>
</dbReference>
<evidence type="ECO:0000313" key="3">
    <source>
        <dbReference type="Proteomes" id="UP001153076"/>
    </source>
</evidence>
<keyword evidence="3" id="KW-1185">Reference proteome</keyword>
<dbReference type="PANTHER" id="PTHR35546">
    <property type="entry name" value="F-BOX PROTEIN INTERACTION DOMAIN PROTEIN-RELATED"/>
    <property type="match status" value="1"/>
</dbReference>
<proteinExistence type="predicted"/>
<dbReference type="OrthoDB" id="626202at2759"/>
<dbReference type="SUPFAM" id="SSF81383">
    <property type="entry name" value="F-box domain"/>
    <property type="match status" value="1"/>
</dbReference>
<dbReference type="InterPro" id="IPR055290">
    <property type="entry name" value="At3g26010-like"/>
</dbReference>
<reference evidence="2" key="1">
    <citation type="submission" date="2022-04" db="EMBL/GenBank/DDBJ databases">
        <title>Carnegiea gigantea Genome sequencing and assembly v2.</title>
        <authorList>
            <person name="Copetti D."/>
            <person name="Sanderson M.J."/>
            <person name="Burquez A."/>
            <person name="Wojciechowski M.F."/>
        </authorList>
    </citation>
    <scope>NUCLEOTIDE SEQUENCE</scope>
    <source>
        <strain evidence="2">SGP5-SGP5p</strain>
        <tissue evidence="2">Aerial part</tissue>
    </source>
</reference>
<evidence type="ECO:0000313" key="2">
    <source>
        <dbReference type="EMBL" id="KAJ8444905.1"/>
    </source>
</evidence>
<comment type="caution">
    <text evidence="2">The sequence shown here is derived from an EMBL/GenBank/DDBJ whole genome shotgun (WGS) entry which is preliminary data.</text>
</comment>
<dbReference type="EMBL" id="JAKOGI010000083">
    <property type="protein sequence ID" value="KAJ8444905.1"/>
    <property type="molecule type" value="Genomic_DNA"/>
</dbReference>
<sequence length="425" mass="48800">MYLGIVTKEADSNLACISLSAFLCAKRRIKVLLLSMEMDLSQLNNDISFNILSRVPANMLVQLKVVSKGWQRVISDLDFTKIQMKRAEPVSISGFFFQERFEYCDIDVENLSYIPIGTNQPEIYQNILAFLPEKVVILVSSNGLLCCRSCIPSLNPTIYICNPANKEWISVKWEKIKRCDFITFSFDPYSVSSFNATKGYKLIRVIEVDDLISEKEQLYFSFEMYDWEREQWVRSKELCYCEDSLCTNKQLISKGILYWLTDAYQILSFDIENQISLLISLPLPLSEGYSSEICLGESDGELHCTMVSEDSILVWALVDRFCSKWDLKVSMPLKLIEQWNPELVCNLVERVAKTLAAKDPWLHPLAFKDGLLFLRISNSAYTFRVDYMNNLKLRWLCNMVDLGPNSYIGPTVLPYSMSLAPVAKA</sequence>
<dbReference type="InterPro" id="IPR036047">
    <property type="entry name" value="F-box-like_dom_sf"/>
</dbReference>
<gene>
    <name evidence="2" type="ORF">Cgig2_015251</name>
</gene>
<evidence type="ECO:0000259" key="1">
    <source>
        <dbReference type="Pfam" id="PF00646"/>
    </source>
</evidence>
<dbReference type="Proteomes" id="UP001153076">
    <property type="component" value="Unassembled WGS sequence"/>
</dbReference>
<dbReference type="AlphaFoldDB" id="A0A9Q1KJV4"/>
<feature type="domain" description="F-box" evidence="1">
    <location>
        <begin position="40"/>
        <end position="81"/>
    </location>
</feature>
<dbReference type="InterPro" id="IPR001810">
    <property type="entry name" value="F-box_dom"/>
</dbReference>